<dbReference type="Proteomes" id="UP000184041">
    <property type="component" value="Unassembled WGS sequence"/>
</dbReference>
<dbReference type="Gene3D" id="3.55.50.30">
    <property type="match status" value="1"/>
</dbReference>
<keyword evidence="5" id="KW-1185">Reference proteome</keyword>
<proteinExistence type="predicted"/>
<dbReference type="PANTHER" id="PTHR30273">
    <property type="entry name" value="PERIPLASMIC SIGNAL SENSOR AND SIGMA FACTOR ACTIVATOR FECR-RELATED"/>
    <property type="match status" value="1"/>
</dbReference>
<name>A0A1M5DSJ9_9BACT</name>
<dbReference type="GO" id="GO:0016989">
    <property type="term" value="F:sigma factor antagonist activity"/>
    <property type="evidence" value="ECO:0007669"/>
    <property type="project" value="TreeGrafter"/>
</dbReference>
<keyword evidence="1" id="KW-0812">Transmembrane</keyword>
<dbReference type="RefSeq" id="WP_073064377.1">
    <property type="nucleotide sequence ID" value="NZ_FQUS01000012.1"/>
</dbReference>
<gene>
    <name evidence="4" type="ORF">SAMN05443144_11221</name>
</gene>
<dbReference type="AlphaFoldDB" id="A0A1M5DSJ9"/>
<dbReference type="OrthoDB" id="1523489at2"/>
<dbReference type="PIRSF" id="PIRSF018266">
    <property type="entry name" value="FecR"/>
    <property type="match status" value="1"/>
</dbReference>
<organism evidence="4 5">
    <name type="scientific">Fodinibius roseus</name>
    <dbReference type="NCBI Taxonomy" id="1194090"/>
    <lineage>
        <taxon>Bacteria</taxon>
        <taxon>Pseudomonadati</taxon>
        <taxon>Balneolota</taxon>
        <taxon>Balneolia</taxon>
        <taxon>Balneolales</taxon>
        <taxon>Balneolaceae</taxon>
        <taxon>Fodinibius</taxon>
    </lineage>
</organism>
<keyword evidence="1" id="KW-0472">Membrane</keyword>
<evidence type="ECO:0000259" key="3">
    <source>
        <dbReference type="Pfam" id="PF16344"/>
    </source>
</evidence>
<evidence type="ECO:0000313" key="4">
    <source>
        <dbReference type="EMBL" id="SHF69930.1"/>
    </source>
</evidence>
<dbReference type="STRING" id="1194090.SAMN05443144_11221"/>
<evidence type="ECO:0000256" key="1">
    <source>
        <dbReference type="SAM" id="Phobius"/>
    </source>
</evidence>
<sequence length="362" mass="41391">MSENPNLEDLLTSVSFVRWIRDEGNPTENSYWNNWVEKDPQHHELVEEAKLLLTTEKHQLDSGDIEDELGKLRNKISWDKKEDRAVLGANISPRFSKRSWMVAASILLVLAILSGGFYMNYHEETSRQESVAEAAPVQEFRTDFGKKKTLRLKDGSEIVLNSNSQLRYNPNIKRGEDIEVWLQGEAYFDITHYGNENQRFFTVHTRDGAVQVLGTKFAVNSFGEETQTVLSEGKVKVRAKNDLQGHKVEQILKPGDLARFGRSRKTIALQEVNPLVYTSWTDDKLVFEKTPVTEVSTRIENTFGVKIKITDESLRRRRLSGSIRIPNLEVLKEALAKLLDAEVRQQGQVLHIEPKSESVKLD</sequence>
<feature type="domain" description="FecR protein" evidence="2">
    <location>
        <begin position="140"/>
        <end position="236"/>
    </location>
</feature>
<protein>
    <submittedName>
        <fullName evidence="4">FecR family protein</fullName>
    </submittedName>
</protein>
<dbReference type="InterPro" id="IPR006860">
    <property type="entry name" value="FecR"/>
</dbReference>
<dbReference type="InterPro" id="IPR032508">
    <property type="entry name" value="FecR_C"/>
</dbReference>
<feature type="domain" description="Protein FecR C-terminal" evidence="3">
    <location>
        <begin position="284"/>
        <end position="348"/>
    </location>
</feature>
<dbReference type="Gene3D" id="2.60.120.1440">
    <property type="match status" value="1"/>
</dbReference>
<dbReference type="EMBL" id="FQUS01000012">
    <property type="protein sequence ID" value="SHF69930.1"/>
    <property type="molecule type" value="Genomic_DNA"/>
</dbReference>
<dbReference type="PANTHER" id="PTHR30273:SF2">
    <property type="entry name" value="PROTEIN FECR"/>
    <property type="match status" value="1"/>
</dbReference>
<reference evidence="4 5" key="1">
    <citation type="submission" date="2016-11" db="EMBL/GenBank/DDBJ databases">
        <authorList>
            <person name="Jaros S."/>
            <person name="Januszkiewicz K."/>
            <person name="Wedrychowicz H."/>
        </authorList>
    </citation>
    <scope>NUCLEOTIDE SEQUENCE [LARGE SCALE GENOMIC DNA]</scope>
    <source>
        <strain evidence="4 5">DSM 21986</strain>
    </source>
</reference>
<dbReference type="Pfam" id="PF04773">
    <property type="entry name" value="FecR"/>
    <property type="match status" value="1"/>
</dbReference>
<feature type="transmembrane region" description="Helical" evidence="1">
    <location>
        <begin position="100"/>
        <end position="121"/>
    </location>
</feature>
<dbReference type="InterPro" id="IPR012373">
    <property type="entry name" value="Ferrdict_sens_TM"/>
</dbReference>
<accession>A0A1M5DSJ9</accession>
<dbReference type="Pfam" id="PF16344">
    <property type="entry name" value="FecR_C"/>
    <property type="match status" value="1"/>
</dbReference>
<evidence type="ECO:0000313" key="5">
    <source>
        <dbReference type="Proteomes" id="UP000184041"/>
    </source>
</evidence>
<keyword evidence="1" id="KW-1133">Transmembrane helix</keyword>
<evidence type="ECO:0000259" key="2">
    <source>
        <dbReference type="Pfam" id="PF04773"/>
    </source>
</evidence>